<gene>
    <name evidence="5" type="ORF">C6I21_10270</name>
</gene>
<evidence type="ECO:0000259" key="4">
    <source>
        <dbReference type="Pfam" id="PF05193"/>
    </source>
</evidence>
<dbReference type="AlphaFoldDB" id="A0A2P6MFZ3"/>
<protein>
    <submittedName>
        <fullName evidence="5">Peptidase M16</fullName>
    </submittedName>
</protein>
<dbReference type="PANTHER" id="PTHR11851">
    <property type="entry name" value="METALLOPROTEASE"/>
    <property type="match status" value="1"/>
</dbReference>
<keyword evidence="6" id="KW-1185">Reference proteome</keyword>
<dbReference type="PROSITE" id="PS00143">
    <property type="entry name" value="INSULINASE"/>
    <property type="match status" value="1"/>
</dbReference>
<dbReference type="GO" id="GO:0004222">
    <property type="term" value="F:metalloendopeptidase activity"/>
    <property type="evidence" value="ECO:0007669"/>
    <property type="project" value="InterPro"/>
</dbReference>
<comment type="similarity">
    <text evidence="1 2">Belongs to the peptidase M16 family.</text>
</comment>
<dbReference type="FunFam" id="3.30.830.10:FF:000008">
    <property type="entry name" value="Mitochondrial-processing peptidase subunit beta"/>
    <property type="match status" value="1"/>
</dbReference>
<sequence>MKRKELNNGVRILAEEDSRVRSVSIGVWIHTGSRYENEQQAGMAHFIEHMLFKGTSRWSALDIASFFDATGGYINAMTAKEYTSFYVKVPDIHAKKALHILADMYFDSLFDEEEMEKEKQVVLEEIDMYEDTPDDLVHELLAEAAYSPHPLSKPILGNESSIRGYSPQSLKAFMKQHYGGKNTIISIAGSQSDELFEEAAAIFAGAVPGEKQREVAETPFSSRIKVRRKETEQAHFCLGYEGTSLSNPKLYSLTMLNNILGGVMSSRLFQEIREDRGLAYTVFSHHEAFEDTGMLTIYAGTQEKHLQEVQDVTSSILQSLKKDGVTDREFQTVRDQLKGSLLLSMESTSAAMSRNARNEMFQQREISVEEMIRQIDQVRMQDIKQRADELFGQKPAVSLVSAAAELPKPWRIAEADGDSTG</sequence>
<dbReference type="PANTHER" id="PTHR11851:SF49">
    <property type="entry name" value="MITOCHONDRIAL-PROCESSING PEPTIDASE SUBUNIT ALPHA"/>
    <property type="match status" value="1"/>
</dbReference>
<dbReference type="GO" id="GO:0006508">
    <property type="term" value="P:proteolysis"/>
    <property type="evidence" value="ECO:0007669"/>
    <property type="project" value="InterPro"/>
</dbReference>
<evidence type="ECO:0000259" key="3">
    <source>
        <dbReference type="Pfam" id="PF00675"/>
    </source>
</evidence>
<feature type="domain" description="Peptidase M16 C-terminal" evidence="4">
    <location>
        <begin position="166"/>
        <end position="337"/>
    </location>
</feature>
<reference evidence="5 6" key="1">
    <citation type="submission" date="2018-03" db="EMBL/GenBank/DDBJ databases">
        <title>Bacillus urumqiensis sp. nov., a moderately haloalkaliphilic bacterium isolated from a salt lake.</title>
        <authorList>
            <person name="Zhao B."/>
            <person name="Liao Z."/>
        </authorList>
    </citation>
    <scope>NUCLEOTIDE SEQUENCE [LARGE SCALE GENOMIC DNA]</scope>
    <source>
        <strain evidence="5 6">BZ-SZ-XJ18</strain>
    </source>
</reference>
<dbReference type="Pfam" id="PF05193">
    <property type="entry name" value="Peptidase_M16_C"/>
    <property type="match status" value="1"/>
</dbReference>
<dbReference type="OrthoDB" id="9811314at2"/>
<dbReference type="InterPro" id="IPR050361">
    <property type="entry name" value="MPP/UQCRC_Complex"/>
</dbReference>
<dbReference type="Gene3D" id="3.30.830.10">
    <property type="entry name" value="Metalloenzyme, LuxS/M16 peptidase-like"/>
    <property type="match status" value="2"/>
</dbReference>
<comment type="caution">
    <text evidence="5">The sequence shown here is derived from an EMBL/GenBank/DDBJ whole genome shotgun (WGS) entry which is preliminary data.</text>
</comment>
<dbReference type="RefSeq" id="WP_105959383.1">
    <property type="nucleotide sequence ID" value="NZ_PVNS01000009.1"/>
</dbReference>
<dbReference type="InterPro" id="IPR007863">
    <property type="entry name" value="Peptidase_M16_C"/>
</dbReference>
<dbReference type="EMBL" id="PVNS01000009">
    <property type="protein sequence ID" value="PRO65183.1"/>
    <property type="molecule type" value="Genomic_DNA"/>
</dbReference>
<dbReference type="SUPFAM" id="SSF63411">
    <property type="entry name" value="LuxS/MPP-like metallohydrolase"/>
    <property type="match status" value="2"/>
</dbReference>
<dbReference type="InterPro" id="IPR001431">
    <property type="entry name" value="Pept_M16_Zn_BS"/>
</dbReference>
<dbReference type="InterPro" id="IPR011249">
    <property type="entry name" value="Metalloenz_LuxS/M16"/>
</dbReference>
<dbReference type="GO" id="GO:0046872">
    <property type="term" value="F:metal ion binding"/>
    <property type="evidence" value="ECO:0007669"/>
    <property type="project" value="InterPro"/>
</dbReference>
<dbReference type="Pfam" id="PF00675">
    <property type="entry name" value="Peptidase_M16"/>
    <property type="match status" value="1"/>
</dbReference>
<name>A0A2P6MFZ3_ALKUR</name>
<accession>A0A2P6MFZ3</accession>
<evidence type="ECO:0000313" key="6">
    <source>
        <dbReference type="Proteomes" id="UP000243650"/>
    </source>
</evidence>
<proteinExistence type="inferred from homology"/>
<dbReference type="Proteomes" id="UP000243650">
    <property type="component" value="Unassembled WGS sequence"/>
</dbReference>
<evidence type="ECO:0000256" key="1">
    <source>
        <dbReference type="ARBA" id="ARBA00007261"/>
    </source>
</evidence>
<organism evidence="5 6">
    <name type="scientific">Alkalicoccus urumqiensis</name>
    <name type="common">Bacillus urumqiensis</name>
    <dbReference type="NCBI Taxonomy" id="1548213"/>
    <lineage>
        <taxon>Bacteria</taxon>
        <taxon>Bacillati</taxon>
        <taxon>Bacillota</taxon>
        <taxon>Bacilli</taxon>
        <taxon>Bacillales</taxon>
        <taxon>Bacillaceae</taxon>
        <taxon>Alkalicoccus</taxon>
    </lineage>
</organism>
<evidence type="ECO:0000313" key="5">
    <source>
        <dbReference type="EMBL" id="PRO65183.1"/>
    </source>
</evidence>
<evidence type="ECO:0000256" key="2">
    <source>
        <dbReference type="RuleBase" id="RU004447"/>
    </source>
</evidence>
<dbReference type="InterPro" id="IPR011765">
    <property type="entry name" value="Pept_M16_N"/>
</dbReference>
<feature type="domain" description="Peptidase M16 N-terminal" evidence="3">
    <location>
        <begin position="11"/>
        <end position="157"/>
    </location>
</feature>